<evidence type="ECO:0000313" key="2">
    <source>
        <dbReference type="WBParaSite" id="EEL_0000501201-mRNA-1"/>
    </source>
</evidence>
<sequence>MQYEIGTIRVETQNDSKYSEYWTNKQRQESISIPLNIAPLAVPEVYISSPSEDATDIVEMMINGFSENRDEKDEGNEVEEEVRNSVESLLSPLLTYMRLLGLINTTNNETIVALNCHTVCKVLLLSYDGFTIRFAFTTAKALILARIDFEN</sequence>
<name>A0A0R3RSY9_9BILA</name>
<accession>A0A0R3RSY9</accession>
<organism evidence="1 2">
    <name type="scientific">Elaeophora elaphi</name>
    <dbReference type="NCBI Taxonomy" id="1147741"/>
    <lineage>
        <taxon>Eukaryota</taxon>
        <taxon>Metazoa</taxon>
        <taxon>Ecdysozoa</taxon>
        <taxon>Nematoda</taxon>
        <taxon>Chromadorea</taxon>
        <taxon>Rhabditida</taxon>
        <taxon>Spirurina</taxon>
        <taxon>Spiruromorpha</taxon>
        <taxon>Filarioidea</taxon>
        <taxon>Onchocercidae</taxon>
        <taxon>Elaeophora</taxon>
    </lineage>
</organism>
<reference evidence="2" key="1">
    <citation type="submission" date="2017-02" db="UniProtKB">
        <authorList>
            <consortium name="WormBaseParasite"/>
        </authorList>
    </citation>
    <scope>IDENTIFICATION</scope>
</reference>
<dbReference type="AlphaFoldDB" id="A0A0R3RSY9"/>
<keyword evidence="1" id="KW-1185">Reference proteome</keyword>
<protein>
    <submittedName>
        <fullName evidence="2">Late endosomal/lysosomal adaptor and MAPK and MTOR activator 5</fullName>
    </submittedName>
</protein>
<dbReference type="WBParaSite" id="EEL_0000501201-mRNA-1">
    <property type="protein sequence ID" value="EEL_0000501201-mRNA-1"/>
    <property type="gene ID" value="EEL_0000501201"/>
</dbReference>
<evidence type="ECO:0000313" key="1">
    <source>
        <dbReference type="Proteomes" id="UP000050640"/>
    </source>
</evidence>
<dbReference type="Proteomes" id="UP000050640">
    <property type="component" value="Unplaced"/>
</dbReference>
<proteinExistence type="predicted"/>